<keyword evidence="2 5" id="KW-0812">Transmembrane</keyword>
<comment type="caution">
    <text evidence="7">The sequence shown here is derived from an EMBL/GenBank/DDBJ whole genome shotgun (WGS) entry which is preliminary data.</text>
</comment>
<evidence type="ECO:0000256" key="2">
    <source>
        <dbReference type="ARBA" id="ARBA00022692"/>
    </source>
</evidence>
<gene>
    <name evidence="7" type="ORF">ISO4_01521</name>
</gene>
<dbReference type="EMBL" id="ARXR01000009">
    <property type="protein sequence ID" value="MBF5052919.1"/>
    <property type="molecule type" value="Genomic_DNA"/>
</dbReference>
<name>A0ABS0AFK3_9GAMM</name>
<feature type="transmembrane region" description="Helical" evidence="5">
    <location>
        <begin position="110"/>
        <end position="139"/>
    </location>
</feature>
<feature type="transmembrane region" description="Helical" evidence="5">
    <location>
        <begin position="160"/>
        <end position="183"/>
    </location>
</feature>
<dbReference type="Proteomes" id="UP000644441">
    <property type="component" value="Unassembled WGS sequence"/>
</dbReference>
<keyword evidence="4 5" id="KW-0472">Membrane</keyword>
<proteinExistence type="predicted"/>
<comment type="subcellular location">
    <subcellularLocation>
        <location evidence="1">Membrane</location>
        <topology evidence="1">Multi-pass membrane protein</topology>
    </subcellularLocation>
</comment>
<evidence type="ECO:0000313" key="7">
    <source>
        <dbReference type="EMBL" id="MBF5052919.1"/>
    </source>
</evidence>
<organism evidence="7 8">
    <name type="scientific">Alloalcanivorax venustensis ISO4</name>
    <dbReference type="NCBI Taxonomy" id="1177184"/>
    <lineage>
        <taxon>Bacteria</taxon>
        <taxon>Pseudomonadati</taxon>
        <taxon>Pseudomonadota</taxon>
        <taxon>Gammaproteobacteria</taxon>
        <taxon>Oceanospirillales</taxon>
        <taxon>Alcanivoracaceae</taxon>
        <taxon>Alloalcanivorax</taxon>
    </lineage>
</organism>
<dbReference type="InterPro" id="IPR009915">
    <property type="entry name" value="NnrU_dom"/>
</dbReference>
<keyword evidence="8" id="KW-1185">Reference proteome</keyword>
<feature type="transmembrane region" description="Helical" evidence="5">
    <location>
        <begin position="38"/>
        <end position="56"/>
    </location>
</feature>
<evidence type="ECO:0000313" key="8">
    <source>
        <dbReference type="Proteomes" id="UP000644441"/>
    </source>
</evidence>
<feature type="transmembrane region" description="Helical" evidence="5">
    <location>
        <begin position="68"/>
        <end position="90"/>
    </location>
</feature>
<dbReference type="Pfam" id="PF07298">
    <property type="entry name" value="NnrU"/>
    <property type="match status" value="1"/>
</dbReference>
<sequence>MLILGLLIFLGIHCVGFFPEWRQRRVDGMGLLPWKGLYSLIALAGFVLIILGFQRARLDPVVLYAPPAWLGHLNSLFTLIAFILLAAAYVPGNRIRARLGHPMVVAAKVWAFGHLLSIGLLHDVVLFGAFLVWAIVAFAKLRRRDRAQGVTYAPGTLKGDVITLVVGVVAWALFAFWLHGALIGVRPFG</sequence>
<keyword evidence="3 5" id="KW-1133">Transmembrane helix</keyword>
<evidence type="ECO:0000259" key="6">
    <source>
        <dbReference type="Pfam" id="PF07298"/>
    </source>
</evidence>
<evidence type="ECO:0000256" key="5">
    <source>
        <dbReference type="SAM" id="Phobius"/>
    </source>
</evidence>
<feature type="domain" description="NnrU" evidence="6">
    <location>
        <begin position="1"/>
        <end position="187"/>
    </location>
</feature>
<reference evidence="7 8" key="1">
    <citation type="submission" date="2012-09" db="EMBL/GenBank/DDBJ databases">
        <title>Genome Sequence of alkane-degrading Bacterium Alcanivorax venustensis ISO4.</title>
        <authorList>
            <person name="Lai Q."/>
            <person name="Shao Z."/>
        </authorList>
    </citation>
    <scope>NUCLEOTIDE SEQUENCE [LARGE SCALE GENOMIC DNA]</scope>
    <source>
        <strain evidence="7 8">ISO4</strain>
    </source>
</reference>
<evidence type="ECO:0000256" key="1">
    <source>
        <dbReference type="ARBA" id="ARBA00004141"/>
    </source>
</evidence>
<evidence type="ECO:0000256" key="3">
    <source>
        <dbReference type="ARBA" id="ARBA00022989"/>
    </source>
</evidence>
<evidence type="ECO:0000256" key="4">
    <source>
        <dbReference type="ARBA" id="ARBA00023136"/>
    </source>
</evidence>
<accession>A0ABS0AFK3</accession>
<protein>
    <submittedName>
        <fullName evidence="7">NnrU family protein</fullName>
    </submittedName>
</protein>